<evidence type="ECO:0000313" key="2">
    <source>
        <dbReference type="Proteomes" id="UP000235728"/>
    </source>
</evidence>
<comment type="caution">
    <text evidence="1">The sequence shown here is derived from an EMBL/GenBank/DDBJ whole genome shotgun (WGS) entry which is preliminary data.</text>
</comment>
<dbReference type="EMBL" id="MRVG01000018">
    <property type="protein sequence ID" value="PMB63639.1"/>
    <property type="molecule type" value="Genomic_DNA"/>
</dbReference>
<organism evidence="1 2">
    <name type="scientific">Beauveria bassiana</name>
    <name type="common">White muscardine disease fungus</name>
    <name type="synonym">Tritirachium shiotae</name>
    <dbReference type="NCBI Taxonomy" id="176275"/>
    <lineage>
        <taxon>Eukaryota</taxon>
        <taxon>Fungi</taxon>
        <taxon>Dikarya</taxon>
        <taxon>Ascomycota</taxon>
        <taxon>Pezizomycotina</taxon>
        <taxon>Sordariomycetes</taxon>
        <taxon>Hypocreomycetidae</taxon>
        <taxon>Hypocreales</taxon>
        <taxon>Cordycipitaceae</taxon>
        <taxon>Beauveria</taxon>
    </lineage>
</organism>
<gene>
    <name evidence="1" type="ORF">BM221_010538</name>
</gene>
<name>A0A2N6N8R0_BEABA</name>
<dbReference type="Proteomes" id="UP000235728">
    <property type="component" value="Unassembled WGS sequence"/>
</dbReference>
<proteinExistence type="predicted"/>
<protein>
    <submittedName>
        <fullName evidence="1">Uncharacterized protein</fullName>
    </submittedName>
</protein>
<sequence length="80" mass="8070">MAAGGGTYLRKYAVFVTGNLAALHSLPHAIIAALHQPALEPDGITQVAVALDVTRGAAAVPVGEALEVRVELGVAALGEE</sequence>
<accession>A0A2N6N8R0</accession>
<reference evidence="1 2" key="1">
    <citation type="journal article" date="2016" name="Appl. Microbiol. Biotechnol.">
        <title>Characterization of T-DNA insertion mutants with decreased virulence in the entomopathogenic fungus Beauveria bassiana JEF-007.</title>
        <authorList>
            <person name="Kim S."/>
            <person name="Lee S.J."/>
            <person name="Nai Y.S."/>
            <person name="Yu J.S."/>
            <person name="Lee M.R."/>
            <person name="Yang Y.T."/>
            <person name="Kim J.S."/>
        </authorList>
    </citation>
    <scope>NUCLEOTIDE SEQUENCE [LARGE SCALE GENOMIC DNA]</scope>
    <source>
        <strain evidence="1 2">JEF-007</strain>
    </source>
</reference>
<dbReference type="AlphaFoldDB" id="A0A2N6N8R0"/>
<evidence type="ECO:0000313" key="1">
    <source>
        <dbReference type="EMBL" id="PMB63639.1"/>
    </source>
</evidence>